<keyword evidence="2" id="KW-1185">Reference proteome</keyword>
<evidence type="ECO:0000313" key="2">
    <source>
        <dbReference type="Proteomes" id="UP000294933"/>
    </source>
</evidence>
<dbReference type="EMBL" id="ML170190">
    <property type="protein sequence ID" value="TDL20123.1"/>
    <property type="molecule type" value="Genomic_DNA"/>
</dbReference>
<protein>
    <recommendedName>
        <fullName evidence="3">F-box domain-containing protein</fullName>
    </recommendedName>
</protein>
<reference evidence="1 2" key="1">
    <citation type="submission" date="2018-06" db="EMBL/GenBank/DDBJ databases">
        <title>A transcriptomic atlas of mushroom development highlights an independent origin of complex multicellularity.</title>
        <authorList>
            <consortium name="DOE Joint Genome Institute"/>
            <person name="Krizsan K."/>
            <person name="Almasi E."/>
            <person name="Merenyi Z."/>
            <person name="Sahu N."/>
            <person name="Viragh M."/>
            <person name="Koszo T."/>
            <person name="Mondo S."/>
            <person name="Kiss B."/>
            <person name="Balint B."/>
            <person name="Kues U."/>
            <person name="Barry K."/>
            <person name="Hegedus J.C."/>
            <person name="Henrissat B."/>
            <person name="Johnson J."/>
            <person name="Lipzen A."/>
            <person name="Ohm R."/>
            <person name="Nagy I."/>
            <person name="Pangilinan J."/>
            <person name="Yan J."/>
            <person name="Xiong Y."/>
            <person name="Grigoriev I.V."/>
            <person name="Hibbett D.S."/>
            <person name="Nagy L.G."/>
        </authorList>
    </citation>
    <scope>NUCLEOTIDE SEQUENCE [LARGE SCALE GENOMIC DNA]</scope>
    <source>
        <strain evidence="1 2">SZMC22713</strain>
    </source>
</reference>
<evidence type="ECO:0000313" key="1">
    <source>
        <dbReference type="EMBL" id="TDL20123.1"/>
    </source>
</evidence>
<name>A0A4Y7PXJ9_9AGAM</name>
<dbReference type="AlphaFoldDB" id="A0A4Y7PXJ9"/>
<evidence type="ECO:0008006" key="3">
    <source>
        <dbReference type="Google" id="ProtNLM"/>
    </source>
</evidence>
<sequence length="196" mass="22404">MAHLPMALPLGVFLTVFRNIKVLRLGDNFRLKPATSFRAPTKASLDGLPSLHTIETSKVPFFYHFRKVPFPSLPTLHVRNENFVDWRFVYHLLQFLPTCGGNIKRLTIFGTVVEPYAGNIARALHKFMKLEEIVMDVIDLYRLLPFDPPLHPLVTELTLTNYAPNSFPSANNFHESLIPNLSARFPRWKSCAGWGM</sequence>
<accession>A0A4Y7PXJ9</accession>
<dbReference type="VEuPathDB" id="FungiDB:BD410DRAFT_381804"/>
<gene>
    <name evidence="1" type="ORF">BD410DRAFT_381804</name>
</gene>
<dbReference type="Proteomes" id="UP000294933">
    <property type="component" value="Unassembled WGS sequence"/>
</dbReference>
<organism evidence="1 2">
    <name type="scientific">Rickenella mellea</name>
    <dbReference type="NCBI Taxonomy" id="50990"/>
    <lineage>
        <taxon>Eukaryota</taxon>
        <taxon>Fungi</taxon>
        <taxon>Dikarya</taxon>
        <taxon>Basidiomycota</taxon>
        <taxon>Agaricomycotina</taxon>
        <taxon>Agaricomycetes</taxon>
        <taxon>Hymenochaetales</taxon>
        <taxon>Rickenellaceae</taxon>
        <taxon>Rickenella</taxon>
    </lineage>
</organism>
<proteinExistence type="predicted"/>